<proteinExistence type="predicted"/>
<keyword evidence="2" id="KW-1185">Reference proteome</keyword>
<evidence type="ECO:0000313" key="1">
    <source>
        <dbReference type="EnsemblPlants" id="ONIVA01G20370.1"/>
    </source>
</evidence>
<reference evidence="1" key="2">
    <citation type="submission" date="2018-04" db="EMBL/GenBank/DDBJ databases">
        <title>OnivRS2 (Oryza nivara Reference Sequence Version 2).</title>
        <authorList>
            <person name="Zhang J."/>
            <person name="Kudrna D."/>
            <person name="Lee S."/>
            <person name="Talag J."/>
            <person name="Rajasekar S."/>
            <person name="Welchert J."/>
            <person name="Hsing Y.-I."/>
            <person name="Wing R.A."/>
        </authorList>
    </citation>
    <scope>NUCLEOTIDE SEQUENCE [LARGE SCALE GENOMIC DNA]</scope>
</reference>
<dbReference type="EnsemblPlants" id="ONIVA01G20370.1">
    <property type="protein sequence ID" value="ONIVA01G20370.1"/>
    <property type="gene ID" value="ONIVA01G20370"/>
</dbReference>
<accession>A0A0E0FMI3</accession>
<dbReference type="Proteomes" id="UP000006591">
    <property type="component" value="Chromosome 1"/>
</dbReference>
<evidence type="ECO:0000313" key="2">
    <source>
        <dbReference type="Proteomes" id="UP000006591"/>
    </source>
</evidence>
<reference evidence="1" key="1">
    <citation type="submission" date="2015-04" db="UniProtKB">
        <authorList>
            <consortium name="EnsemblPlants"/>
        </authorList>
    </citation>
    <scope>IDENTIFICATION</scope>
    <source>
        <strain evidence="1">SL10</strain>
    </source>
</reference>
<name>A0A0E0FMI3_ORYNI</name>
<protein>
    <submittedName>
        <fullName evidence="1">Uncharacterized protein</fullName>
    </submittedName>
</protein>
<dbReference type="HOGENOM" id="CLU_2780182_0_0_1"/>
<dbReference type="Gramene" id="ONIVA01G20370.1">
    <property type="protein sequence ID" value="ONIVA01G20370.1"/>
    <property type="gene ID" value="ONIVA01G20370"/>
</dbReference>
<sequence length="69" mass="7513">MEPSQKGQARGAIYITGRAGCNLNGDAKRSAWCIASLFIQGRNRGQEDPLSQILLLLEPHQNSNSTVMV</sequence>
<dbReference type="AlphaFoldDB" id="A0A0E0FMI3"/>
<organism evidence="1">
    <name type="scientific">Oryza nivara</name>
    <name type="common">Indian wild rice</name>
    <name type="synonym">Oryza sativa f. spontanea</name>
    <dbReference type="NCBI Taxonomy" id="4536"/>
    <lineage>
        <taxon>Eukaryota</taxon>
        <taxon>Viridiplantae</taxon>
        <taxon>Streptophyta</taxon>
        <taxon>Embryophyta</taxon>
        <taxon>Tracheophyta</taxon>
        <taxon>Spermatophyta</taxon>
        <taxon>Magnoliopsida</taxon>
        <taxon>Liliopsida</taxon>
        <taxon>Poales</taxon>
        <taxon>Poaceae</taxon>
        <taxon>BOP clade</taxon>
        <taxon>Oryzoideae</taxon>
        <taxon>Oryzeae</taxon>
        <taxon>Oryzinae</taxon>
        <taxon>Oryza</taxon>
    </lineage>
</organism>